<organism evidence="1 2">
    <name type="scientific">Heterobasidion irregulare (strain TC 32-1)</name>
    <dbReference type="NCBI Taxonomy" id="747525"/>
    <lineage>
        <taxon>Eukaryota</taxon>
        <taxon>Fungi</taxon>
        <taxon>Dikarya</taxon>
        <taxon>Basidiomycota</taxon>
        <taxon>Agaricomycotina</taxon>
        <taxon>Agaricomycetes</taxon>
        <taxon>Russulales</taxon>
        <taxon>Bondarzewiaceae</taxon>
        <taxon>Heterobasidion</taxon>
        <taxon>Heterobasidion annosum species complex</taxon>
    </lineage>
</organism>
<dbReference type="EMBL" id="KI925461">
    <property type="protein sequence ID" value="ETW79347.1"/>
    <property type="molecule type" value="Genomic_DNA"/>
</dbReference>
<accession>W4K0N3</accession>
<protein>
    <submittedName>
        <fullName evidence="1">Uncharacterized protein</fullName>
    </submittedName>
</protein>
<dbReference type="InParanoid" id="W4K0N3"/>
<dbReference type="AlphaFoldDB" id="W4K0N3"/>
<reference evidence="1 2" key="1">
    <citation type="journal article" date="2012" name="New Phytol.">
        <title>Insight into trade-off between wood decay and parasitism from the genome of a fungal forest pathogen.</title>
        <authorList>
            <person name="Olson A."/>
            <person name="Aerts A."/>
            <person name="Asiegbu F."/>
            <person name="Belbahri L."/>
            <person name="Bouzid O."/>
            <person name="Broberg A."/>
            <person name="Canback B."/>
            <person name="Coutinho P.M."/>
            <person name="Cullen D."/>
            <person name="Dalman K."/>
            <person name="Deflorio G."/>
            <person name="van Diepen L.T."/>
            <person name="Dunand C."/>
            <person name="Duplessis S."/>
            <person name="Durling M."/>
            <person name="Gonthier P."/>
            <person name="Grimwood J."/>
            <person name="Fossdal C.G."/>
            <person name="Hansson D."/>
            <person name="Henrissat B."/>
            <person name="Hietala A."/>
            <person name="Himmelstrand K."/>
            <person name="Hoffmeister D."/>
            <person name="Hogberg N."/>
            <person name="James T.Y."/>
            <person name="Karlsson M."/>
            <person name="Kohler A."/>
            <person name="Kues U."/>
            <person name="Lee Y.H."/>
            <person name="Lin Y.C."/>
            <person name="Lind M."/>
            <person name="Lindquist E."/>
            <person name="Lombard V."/>
            <person name="Lucas S."/>
            <person name="Lunden K."/>
            <person name="Morin E."/>
            <person name="Murat C."/>
            <person name="Park J."/>
            <person name="Raffaello T."/>
            <person name="Rouze P."/>
            <person name="Salamov A."/>
            <person name="Schmutz J."/>
            <person name="Solheim H."/>
            <person name="Stahlberg J."/>
            <person name="Velez H."/>
            <person name="de Vries R.P."/>
            <person name="Wiebenga A."/>
            <person name="Woodward S."/>
            <person name="Yakovlev I."/>
            <person name="Garbelotto M."/>
            <person name="Martin F."/>
            <person name="Grigoriev I.V."/>
            <person name="Stenlid J."/>
        </authorList>
    </citation>
    <scope>NUCLEOTIDE SEQUENCE [LARGE SCALE GENOMIC DNA]</scope>
    <source>
        <strain evidence="1 2">TC 32-1</strain>
    </source>
</reference>
<dbReference type="OrthoDB" id="391988at2759"/>
<dbReference type="HOGENOM" id="CLU_1896488_0_0_1"/>
<name>W4K0N3_HETIT</name>
<evidence type="ECO:0000313" key="1">
    <source>
        <dbReference type="EMBL" id="ETW79347.1"/>
    </source>
</evidence>
<dbReference type="Proteomes" id="UP000030671">
    <property type="component" value="Unassembled WGS sequence"/>
</dbReference>
<sequence>MSQNQTRFEQELKSTVDEILQTCPKRADSYVRCRILNYTLEVVEHGRTAVVSDIEDETTSPQDPRLILHDSQGSSHGDAGTLELVLNFIYKRSRMTDIKDKLHAIRLCTAVPTYGGSLLEIADEMIIQLKARGS</sequence>
<proteinExistence type="predicted"/>
<keyword evidence="2" id="KW-1185">Reference proteome</keyword>
<dbReference type="KEGG" id="hir:HETIRDRAFT_453780"/>
<evidence type="ECO:0000313" key="2">
    <source>
        <dbReference type="Proteomes" id="UP000030671"/>
    </source>
</evidence>
<dbReference type="GeneID" id="20676421"/>
<dbReference type="RefSeq" id="XP_009549585.1">
    <property type="nucleotide sequence ID" value="XM_009551290.1"/>
</dbReference>
<gene>
    <name evidence="1" type="ORF">HETIRDRAFT_453780</name>
</gene>